<dbReference type="PANTHER" id="PTHR45036">
    <property type="entry name" value="METHYLTRANSFERASE LIKE 7B"/>
    <property type="match status" value="1"/>
</dbReference>
<keyword evidence="3" id="KW-1185">Reference proteome</keyword>
<dbReference type="InterPro" id="IPR052356">
    <property type="entry name" value="Thiol_S-MT"/>
</dbReference>
<dbReference type="Proteomes" id="UP000027647">
    <property type="component" value="Unassembled WGS sequence"/>
</dbReference>
<comment type="caution">
    <text evidence="2">The sequence shown here is derived from an EMBL/GenBank/DDBJ whole genome shotgun (WGS) entry which is preliminary data.</text>
</comment>
<dbReference type="Gene3D" id="3.40.50.150">
    <property type="entry name" value="Vaccinia Virus protein VP39"/>
    <property type="match status" value="1"/>
</dbReference>
<evidence type="ECO:0000313" key="2">
    <source>
        <dbReference type="EMBL" id="KEO91557.1"/>
    </source>
</evidence>
<accession>A0A074N0X6</accession>
<proteinExistence type="predicted"/>
<evidence type="ECO:0000313" key="3">
    <source>
        <dbReference type="Proteomes" id="UP000027647"/>
    </source>
</evidence>
<dbReference type="STRING" id="1044.EH31_02495"/>
<dbReference type="InterPro" id="IPR013216">
    <property type="entry name" value="Methyltransf_11"/>
</dbReference>
<gene>
    <name evidence="2" type="ORF">EH31_02495</name>
</gene>
<dbReference type="InterPro" id="IPR029063">
    <property type="entry name" value="SAM-dependent_MTases_sf"/>
</dbReference>
<sequence length="214" mass="23304">MGLGTWYEANVMPKLIGCACGTGQVLKRRSMVVPLAKGDVFELGCGCGINQQFYDTKAVKSYAGIDPHEGMLETAREAAAAKGWDSNMPALDLRQGVGEDIPFASESFDTVVCTFTLCSVQEPERVLSEMKRILRPGGTALFLEHGRAPDANVAKWQDRIEPVWKRLAGGCNLTRPIAAAFEGAGFDVDLLGKGYMPKTPKFAMWNEWGAALKR</sequence>
<keyword evidence="2" id="KW-0489">Methyltransferase</keyword>
<dbReference type="AlphaFoldDB" id="A0A074N0X6"/>
<dbReference type="eggNOG" id="COG2226">
    <property type="taxonomic scope" value="Bacteria"/>
</dbReference>
<dbReference type="SUPFAM" id="SSF53335">
    <property type="entry name" value="S-adenosyl-L-methionine-dependent methyltransferases"/>
    <property type="match status" value="1"/>
</dbReference>
<dbReference type="CDD" id="cd02440">
    <property type="entry name" value="AdoMet_MTases"/>
    <property type="match status" value="1"/>
</dbReference>
<reference evidence="2 3" key="1">
    <citation type="submission" date="2014-04" db="EMBL/GenBank/DDBJ databases">
        <title>A comprehensive comparison of genomes of Erythrobacter spp. strains.</title>
        <authorList>
            <person name="Zheng Q."/>
        </authorList>
    </citation>
    <scope>NUCLEOTIDE SEQUENCE [LARGE SCALE GENOMIC DNA]</scope>
    <source>
        <strain evidence="2 3">DSM 6997</strain>
    </source>
</reference>
<keyword evidence="2" id="KW-0808">Transferase</keyword>
<protein>
    <submittedName>
        <fullName evidence="2">Phospholipid methyltransferase</fullName>
    </submittedName>
</protein>
<feature type="domain" description="Methyltransferase type 11" evidence="1">
    <location>
        <begin position="42"/>
        <end position="142"/>
    </location>
</feature>
<dbReference type="GO" id="GO:0032259">
    <property type="term" value="P:methylation"/>
    <property type="evidence" value="ECO:0007669"/>
    <property type="project" value="UniProtKB-KW"/>
</dbReference>
<dbReference type="RefSeq" id="WP_034957829.1">
    <property type="nucleotide sequence ID" value="NZ_JMIW01000001.1"/>
</dbReference>
<dbReference type="GO" id="GO:0008757">
    <property type="term" value="F:S-adenosylmethionine-dependent methyltransferase activity"/>
    <property type="evidence" value="ECO:0007669"/>
    <property type="project" value="InterPro"/>
</dbReference>
<dbReference type="Pfam" id="PF08241">
    <property type="entry name" value="Methyltransf_11"/>
    <property type="match status" value="1"/>
</dbReference>
<organism evidence="2 3">
    <name type="scientific">Erythrobacter longus</name>
    <dbReference type="NCBI Taxonomy" id="1044"/>
    <lineage>
        <taxon>Bacteria</taxon>
        <taxon>Pseudomonadati</taxon>
        <taxon>Pseudomonadota</taxon>
        <taxon>Alphaproteobacteria</taxon>
        <taxon>Sphingomonadales</taxon>
        <taxon>Erythrobacteraceae</taxon>
        <taxon>Erythrobacter/Porphyrobacter group</taxon>
        <taxon>Erythrobacter</taxon>
    </lineage>
</organism>
<evidence type="ECO:0000259" key="1">
    <source>
        <dbReference type="Pfam" id="PF08241"/>
    </source>
</evidence>
<name>A0A074N0X6_ERYLO</name>
<dbReference type="EMBL" id="JMIW01000001">
    <property type="protein sequence ID" value="KEO91557.1"/>
    <property type="molecule type" value="Genomic_DNA"/>
</dbReference>
<dbReference type="PANTHER" id="PTHR45036:SF1">
    <property type="entry name" value="METHYLTRANSFERASE LIKE 7A"/>
    <property type="match status" value="1"/>
</dbReference>